<dbReference type="OrthoDB" id="348070at2759"/>
<dbReference type="EMBL" id="HG672231">
    <property type="protein sequence ID" value="CDI82286.1"/>
    <property type="molecule type" value="Genomic_DNA"/>
</dbReference>
<reference evidence="1" key="1">
    <citation type="submission" date="2013-10" db="EMBL/GenBank/DDBJ databases">
        <title>Genomic analysis of the causative agents of coccidiosis in chickens.</title>
        <authorList>
            <person name="Reid A.J."/>
            <person name="Blake D."/>
            <person name="Billington K."/>
            <person name="Browne H."/>
            <person name="Dunn M."/>
            <person name="Hung S."/>
            <person name="Kawahara F."/>
            <person name="Miranda-Saavedra D."/>
            <person name="Mourier T."/>
            <person name="Nagra H."/>
            <person name="Otto T.D."/>
            <person name="Rawlings N."/>
            <person name="Sanchez A."/>
            <person name="Sanders M."/>
            <person name="Subramaniam C."/>
            <person name="Tay Y."/>
            <person name="Dear P."/>
            <person name="Doerig C."/>
            <person name="Gruber A."/>
            <person name="Parkinson J."/>
            <person name="Shirley M."/>
            <person name="Wan K.L."/>
            <person name="Berriman M."/>
            <person name="Tomley F."/>
            <person name="Pain A."/>
        </authorList>
    </citation>
    <scope>NUCLEOTIDE SEQUENCE</scope>
    <source>
        <strain evidence="1">Houghton</strain>
    </source>
</reference>
<keyword evidence="2" id="KW-1185">Reference proteome</keyword>
<accession>U6GPY8</accession>
<dbReference type="GeneID" id="25274644"/>
<sequence>MPIATESVELPIPLVAPVADNCSTRQRFACSSSQRKPTESSAFEGEWRISGKPFLDKQLLIPPLSHVLQQMPKQQQQQQQQHRIRVVPDMQQFPLLQAQAEKFLADIH</sequence>
<protein>
    <submittedName>
        <fullName evidence="1">Uncharacterized protein</fullName>
    </submittedName>
</protein>
<organism evidence="1 2">
    <name type="scientific">Eimeria acervulina</name>
    <name type="common">Coccidian parasite</name>
    <dbReference type="NCBI Taxonomy" id="5801"/>
    <lineage>
        <taxon>Eukaryota</taxon>
        <taxon>Sar</taxon>
        <taxon>Alveolata</taxon>
        <taxon>Apicomplexa</taxon>
        <taxon>Conoidasida</taxon>
        <taxon>Coccidia</taxon>
        <taxon>Eucoccidiorida</taxon>
        <taxon>Eimeriorina</taxon>
        <taxon>Eimeriidae</taxon>
        <taxon>Eimeria</taxon>
    </lineage>
</organism>
<gene>
    <name evidence="1" type="ORF">EAH_00065740</name>
</gene>
<dbReference type="VEuPathDB" id="ToxoDB:EAH_00065740"/>
<reference evidence="1" key="2">
    <citation type="submission" date="2013-10" db="EMBL/GenBank/DDBJ databases">
        <authorList>
            <person name="Aslett M."/>
        </authorList>
    </citation>
    <scope>NUCLEOTIDE SEQUENCE</scope>
    <source>
        <strain evidence="1">Houghton</strain>
    </source>
</reference>
<dbReference type="AlphaFoldDB" id="U6GPY8"/>
<evidence type="ECO:0000313" key="2">
    <source>
        <dbReference type="Proteomes" id="UP000018050"/>
    </source>
</evidence>
<proteinExistence type="predicted"/>
<feature type="non-terminal residue" evidence="1">
    <location>
        <position position="108"/>
    </location>
</feature>
<evidence type="ECO:0000313" key="1">
    <source>
        <dbReference type="EMBL" id="CDI82286.1"/>
    </source>
</evidence>
<dbReference type="Proteomes" id="UP000018050">
    <property type="component" value="Unassembled WGS sequence"/>
</dbReference>
<dbReference type="RefSeq" id="XP_013248255.1">
    <property type="nucleotide sequence ID" value="XM_013392801.1"/>
</dbReference>
<name>U6GPY8_EIMAC</name>